<dbReference type="Proteomes" id="UP000179013">
    <property type="component" value="Unassembled WGS sequence"/>
</dbReference>
<dbReference type="AlphaFoldDB" id="A0A1F7XKG2"/>
<accession>A0A1F7XKG2</accession>
<dbReference type="SUPFAM" id="SSF110324">
    <property type="entry name" value="Ribosomal L27 protein-like"/>
    <property type="match status" value="1"/>
</dbReference>
<comment type="caution">
    <text evidence="7">The sequence shown here is derived from an EMBL/GenBank/DDBJ whole genome shotgun (WGS) entry which is preliminary data.</text>
</comment>
<evidence type="ECO:0000256" key="1">
    <source>
        <dbReference type="ARBA" id="ARBA00010797"/>
    </source>
</evidence>
<dbReference type="EMBL" id="MGFU01000002">
    <property type="protein sequence ID" value="OGM14775.1"/>
    <property type="molecule type" value="Genomic_DNA"/>
</dbReference>
<dbReference type="Gene3D" id="2.40.50.100">
    <property type="match status" value="1"/>
</dbReference>
<evidence type="ECO:0000256" key="3">
    <source>
        <dbReference type="ARBA" id="ARBA00023274"/>
    </source>
</evidence>
<evidence type="ECO:0000256" key="6">
    <source>
        <dbReference type="SAM" id="MobiDB-lite"/>
    </source>
</evidence>
<dbReference type="PANTHER" id="PTHR15893:SF0">
    <property type="entry name" value="LARGE RIBOSOMAL SUBUNIT PROTEIN BL27M"/>
    <property type="match status" value="1"/>
</dbReference>
<dbReference type="InterPro" id="IPR001684">
    <property type="entry name" value="Ribosomal_bL27"/>
</dbReference>
<proteinExistence type="inferred from homology"/>
<protein>
    <recommendedName>
        <fullName evidence="4">Large ribosomal subunit protein bL27</fullName>
    </recommendedName>
    <alternativeName>
        <fullName evidence="5">50S ribosomal protein L27</fullName>
    </alternativeName>
</protein>
<dbReference type="GO" id="GO:0003735">
    <property type="term" value="F:structural constituent of ribosome"/>
    <property type="evidence" value="ECO:0007669"/>
    <property type="project" value="InterPro"/>
</dbReference>
<dbReference type="InterPro" id="IPR018261">
    <property type="entry name" value="Ribosomal_bL27_CS"/>
</dbReference>
<evidence type="ECO:0000313" key="7">
    <source>
        <dbReference type="EMBL" id="OGM14775.1"/>
    </source>
</evidence>
<evidence type="ECO:0000256" key="2">
    <source>
        <dbReference type="ARBA" id="ARBA00022980"/>
    </source>
</evidence>
<name>A0A1F7XKG2_9BACT</name>
<keyword evidence="2" id="KW-0689">Ribosomal protein</keyword>
<evidence type="ECO:0000313" key="8">
    <source>
        <dbReference type="Proteomes" id="UP000179013"/>
    </source>
</evidence>
<evidence type="ECO:0000256" key="5">
    <source>
        <dbReference type="ARBA" id="ARBA00035477"/>
    </source>
</evidence>
<dbReference type="GO" id="GO:0006412">
    <property type="term" value="P:translation"/>
    <property type="evidence" value="ECO:0007669"/>
    <property type="project" value="InterPro"/>
</dbReference>
<evidence type="ECO:0000256" key="4">
    <source>
        <dbReference type="ARBA" id="ARBA00035175"/>
    </source>
</evidence>
<gene>
    <name evidence="7" type="ORF">A2V80_01155</name>
</gene>
<dbReference type="PRINTS" id="PR00063">
    <property type="entry name" value="RIBOSOMALL27"/>
</dbReference>
<sequence length="83" mass="9011">MAHKKAAGKLNQQKRTQPKHLGVKVSHGEKVRTGDILVRQRGTKINAGEGVDVGRDHTLYAIRAGVVNFGQKLGKTRVSVISN</sequence>
<dbReference type="GO" id="GO:0022625">
    <property type="term" value="C:cytosolic large ribosomal subunit"/>
    <property type="evidence" value="ECO:0007669"/>
    <property type="project" value="TreeGrafter"/>
</dbReference>
<reference evidence="7 8" key="1">
    <citation type="journal article" date="2016" name="Nat. Commun.">
        <title>Thousands of microbial genomes shed light on interconnected biogeochemical processes in an aquifer system.</title>
        <authorList>
            <person name="Anantharaman K."/>
            <person name="Brown C.T."/>
            <person name="Hug L.A."/>
            <person name="Sharon I."/>
            <person name="Castelle C.J."/>
            <person name="Probst A.J."/>
            <person name="Thomas B.C."/>
            <person name="Singh A."/>
            <person name="Wilkins M.J."/>
            <person name="Karaoz U."/>
            <person name="Brodie E.L."/>
            <person name="Williams K.H."/>
            <person name="Hubbard S.S."/>
            <person name="Banfield J.F."/>
        </authorList>
    </citation>
    <scope>NUCLEOTIDE SEQUENCE [LARGE SCALE GENOMIC DNA]</scope>
</reference>
<keyword evidence="3" id="KW-0687">Ribonucleoprotein</keyword>
<feature type="region of interest" description="Disordered" evidence="6">
    <location>
        <begin position="1"/>
        <end position="28"/>
    </location>
</feature>
<comment type="similarity">
    <text evidence="1">Belongs to the bacterial ribosomal protein bL27 family.</text>
</comment>
<dbReference type="PROSITE" id="PS00831">
    <property type="entry name" value="RIBOSOMAL_L27"/>
    <property type="match status" value="1"/>
</dbReference>
<organism evidence="7 8">
    <name type="scientific">Candidatus Woesebacteria bacterium RBG_16_39_8b</name>
    <dbReference type="NCBI Taxonomy" id="1802482"/>
    <lineage>
        <taxon>Bacteria</taxon>
        <taxon>Candidatus Woeseibacteriota</taxon>
    </lineage>
</organism>
<dbReference type="Pfam" id="PF01016">
    <property type="entry name" value="Ribosomal_L27"/>
    <property type="match status" value="1"/>
</dbReference>
<dbReference type="PANTHER" id="PTHR15893">
    <property type="entry name" value="RIBOSOMAL PROTEIN L27"/>
    <property type="match status" value="1"/>
</dbReference>